<feature type="region of interest" description="Disordered" evidence="1">
    <location>
        <begin position="128"/>
        <end position="166"/>
    </location>
</feature>
<feature type="region of interest" description="Disordered" evidence="1">
    <location>
        <begin position="40"/>
        <end position="65"/>
    </location>
</feature>
<evidence type="ECO:0000313" key="2">
    <source>
        <dbReference type="EMBL" id="CAE7416004.1"/>
    </source>
</evidence>
<evidence type="ECO:0000256" key="1">
    <source>
        <dbReference type="SAM" id="MobiDB-lite"/>
    </source>
</evidence>
<name>A0A812R1A7_9DINO</name>
<feature type="compositionally biased region" description="Basic and acidic residues" evidence="1">
    <location>
        <begin position="132"/>
        <end position="144"/>
    </location>
</feature>
<protein>
    <submittedName>
        <fullName evidence="2">Uncharacterized protein</fullName>
    </submittedName>
</protein>
<dbReference type="AlphaFoldDB" id="A0A812R1A7"/>
<proteinExistence type="predicted"/>
<reference evidence="2" key="1">
    <citation type="submission" date="2021-02" db="EMBL/GenBank/DDBJ databases">
        <authorList>
            <person name="Dougan E. K."/>
            <person name="Rhodes N."/>
            <person name="Thang M."/>
            <person name="Chan C."/>
        </authorList>
    </citation>
    <scope>NUCLEOTIDE SEQUENCE</scope>
</reference>
<sequence>MARVSGEVTSGELLDAVTSLRSSFARLELRGQALDRSRRRLRDRGVERSLSKQGQVHAEDAGESEGCPRVFCPNMSIQVPPLTSKHTIQKQGGTSECEDLRLALIASLTKWQSQPWLRLSEFELEQADEEDRAGHKDHEGEQGLRRAATTSCLREPRLSRASDTSLDSEGIVSIGLQTQPATPAARPGPFLFKKTAAKKGSMSMRPFSAVTSRHMQRVRKKHTLLEPAPCLPAST</sequence>
<organism evidence="2 3">
    <name type="scientific">Symbiodinium natans</name>
    <dbReference type="NCBI Taxonomy" id="878477"/>
    <lineage>
        <taxon>Eukaryota</taxon>
        <taxon>Sar</taxon>
        <taxon>Alveolata</taxon>
        <taxon>Dinophyceae</taxon>
        <taxon>Suessiales</taxon>
        <taxon>Symbiodiniaceae</taxon>
        <taxon>Symbiodinium</taxon>
    </lineage>
</organism>
<keyword evidence="3" id="KW-1185">Reference proteome</keyword>
<accession>A0A812R1A7</accession>
<comment type="caution">
    <text evidence="2">The sequence shown here is derived from an EMBL/GenBank/DDBJ whole genome shotgun (WGS) entry which is preliminary data.</text>
</comment>
<dbReference type="EMBL" id="CAJNDS010002294">
    <property type="protein sequence ID" value="CAE7416004.1"/>
    <property type="molecule type" value="Genomic_DNA"/>
</dbReference>
<dbReference type="OrthoDB" id="10381514at2759"/>
<gene>
    <name evidence="2" type="ORF">SNAT2548_LOCUS22620</name>
</gene>
<evidence type="ECO:0000313" key="3">
    <source>
        <dbReference type="Proteomes" id="UP000604046"/>
    </source>
</evidence>
<dbReference type="Proteomes" id="UP000604046">
    <property type="component" value="Unassembled WGS sequence"/>
</dbReference>